<evidence type="ECO:0008006" key="4">
    <source>
        <dbReference type="Google" id="ProtNLM"/>
    </source>
</evidence>
<feature type="chain" id="PRO_5037452274" description="Peptidase propeptide and YPEB domain protein" evidence="1">
    <location>
        <begin position="31"/>
        <end position="198"/>
    </location>
</feature>
<name>A0A948X2Z7_9LACO</name>
<sequence>MAVKNKLLVTGAALLMGTGVTLGVHSIAHADANDVQINASQYTQKAQDLQKVFNNNNKDYTLSKITVENNQDHKQDPVYKLVGFDSKNDKVAKLKVAANNTNDVIKNKTEKVKKHHLKKLTALDINNIKQDPTAAINAAKKFANTNDNPSEWTLVTTKKDKKQMTYYVVKFTNKNKETTVKVNAQDGSKIAVKTSNED</sequence>
<evidence type="ECO:0000256" key="1">
    <source>
        <dbReference type="SAM" id="SignalP"/>
    </source>
</evidence>
<organism evidence="2 3">
    <name type="scientific">Candidatus Paralactobacillus gallistercoris</name>
    <dbReference type="NCBI Taxonomy" id="2838724"/>
    <lineage>
        <taxon>Bacteria</taxon>
        <taxon>Bacillati</taxon>
        <taxon>Bacillota</taxon>
        <taxon>Bacilli</taxon>
        <taxon>Lactobacillales</taxon>
        <taxon>Lactobacillaceae</taxon>
        <taxon>Lactobacillus</taxon>
    </lineage>
</organism>
<protein>
    <recommendedName>
        <fullName evidence="4">Peptidase propeptide and YPEB domain protein</fullName>
    </recommendedName>
</protein>
<dbReference type="EMBL" id="JAHLFS010000032">
    <property type="protein sequence ID" value="MBU3851565.1"/>
    <property type="molecule type" value="Genomic_DNA"/>
</dbReference>
<proteinExistence type="predicted"/>
<evidence type="ECO:0000313" key="2">
    <source>
        <dbReference type="EMBL" id="MBU3851565.1"/>
    </source>
</evidence>
<evidence type="ECO:0000313" key="3">
    <source>
        <dbReference type="Proteomes" id="UP000777303"/>
    </source>
</evidence>
<reference evidence="2" key="1">
    <citation type="journal article" date="2021" name="PeerJ">
        <title>Extensive microbial diversity within the chicken gut microbiome revealed by metagenomics and culture.</title>
        <authorList>
            <person name="Gilroy R."/>
            <person name="Ravi A."/>
            <person name="Getino M."/>
            <person name="Pursley I."/>
            <person name="Horton D.L."/>
            <person name="Alikhan N.F."/>
            <person name="Baker D."/>
            <person name="Gharbi K."/>
            <person name="Hall N."/>
            <person name="Watson M."/>
            <person name="Adriaenssens E.M."/>
            <person name="Foster-Nyarko E."/>
            <person name="Jarju S."/>
            <person name="Secka A."/>
            <person name="Antonio M."/>
            <person name="Oren A."/>
            <person name="Chaudhuri R.R."/>
            <person name="La Ragione R."/>
            <person name="Hildebrand F."/>
            <person name="Pallen M.J."/>
        </authorList>
    </citation>
    <scope>NUCLEOTIDE SEQUENCE</scope>
    <source>
        <strain evidence="2">F6-6636</strain>
    </source>
</reference>
<reference evidence="2" key="2">
    <citation type="submission" date="2021-04" db="EMBL/GenBank/DDBJ databases">
        <authorList>
            <person name="Gilroy R."/>
        </authorList>
    </citation>
    <scope>NUCLEOTIDE SEQUENCE</scope>
    <source>
        <strain evidence="2">F6-6636</strain>
    </source>
</reference>
<accession>A0A948X2Z7</accession>
<dbReference type="Gene3D" id="3.10.450.40">
    <property type="match status" value="1"/>
</dbReference>
<keyword evidence="1" id="KW-0732">Signal</keyword>
<gene>
    <name evidence="2" type="ORF">H9901_02585</name>
</gene>
<feature type="signal peptide" evidence="1">
    <location>
        <begin position="1"/>
        <end position="30"/>
    </location>
</feature>
<dbReference type="AlphaFoldDB" id="A0A948X2Z7"/>
<comment type="caution">
    <text evidence="2">The sequence shown here is derived from an EMBL/GenBank/DDBJ whole genome shotgun (WGS) entry which is preliminary data.</text>
</comment>
<dbReference type="Proteomes" id="UP000777303">
    <property type="component" value="Unassembled WGS sequence"/>
</dbReference>